<dbReference type="AlphaFoldDB" id="A0A071MUP0"/>
<dbReference type="InterPro" id="IPR011990">
    <property type="entry name" value="TPR-like_helical_dom_sf"/>
</dbReference>
<keyword evidence="1" id="KW-0732">Signal</keyword>
<evidence type="ECO:0008006" key="3">
    <source>
        <dbReference type="Google" id="ProtNLM"/>
    </source>
</evidence>
<dbReference type="EMBL" id="JJOA01000006">
    <property type="protein sequence ID" value="KEA60186.1"/>
    <property type="molecule type" value="Genomic_DNA"/>
</dbReference>
<protein>
    <recommendedName>
        <fullName evidence="3">Tetratricopeptide repeat family protein</fullName>
    </recommendedName>
</protein>
<evidence type="ECO:0000256" key="1">
    <source>
        <dbReference type="SAM" id="SignalP"/>
    </source>
</evidence>
<evidence type="ECO:0000313" key="2">
    <source>
        <dbReference type="EMBL" id="KEA60186.1"/>
    </source>
</evidence>
<proteinExistence type="predicted"/>
<comment type="caution">
    <text evidence="2">The sequence shown here is derived from an EMBL/GenBank/DDBJ whole genome shotgun (WGS) entry which is preliminary data.</text>
</comment>
<dbReference type="OrthoDB" id="8875254at2"/>
<feature type="signal peptide" evidence="1">
    <location>
        <begin position="1"/>
        <end position="30"/>
    </location>
</feature>
<dbReference type="SUPFAM" id="SSF48452">
    <property type="entry name" value="TPR-like"/>
    <property type="match status" value="1"/>
</dbReference>
<organism evidence="2">
    <name type="scientific">Burkholderia cenocepacia</name>
    <dbReference type="NCBI Taxonomy" id="95486"/>
    <lineage>
        <taxon>Bacteria</taxon>
        <taxon>Pseudomonadati</taxon>
        <taxon>Pseudomonadota</taxon>
        <taxon>Betaproteobacteria</taxon>
        <taxon>Burkholderiales</taxon>
        <taxon>Burkholderiaceae</taxon>
        <taxon>Burkholderia</taxon>
        <taxon>Burkholderia cepacia complex</taxon>
    </lineage>
</organism>
<reference evidence="2" key="1">
    <citation type="submission" date="2014-04" db="EMBL/GenBank/DDBJ databases">
        <title>In planta biocontrol of soil-borne Fusarium wilt of banana through a plant endophytic bacterium, Burkholderia cenocepacia 869T2.</title>
        <authorList>
            <person name="Ho Y.-N."/>
            <person name="Chiang H.-M."/>
            <person name="Chao C.-P."/>
            <person name="Su C.-C."/>
            <person name="Hsu H.-F."/>
            <person name="Guo C.-T."/>
            <person name="Hsieh J.-L."/>
            <person name="Huang C.-C."/>
        </authorList>
    </citation>
    <scope>NUCLEOTIDE SEQUENCE [LARGE SCALE GENOMIC DNA]</scope>
    <source>
        <strain evidence="2">869T2</strain>
    </source>
</reference>
<name>A0A071MUP0_9BURK</name>
<dbReference type="PROSITE" id="PS51257">
    <property type="entry name" value="PROKAR_LIPOPROTEIN"/>
    <property type="match status" value="1"/>
</dbReference>
<sequence length="396" mass="42209">MNQRRWKRMVAVTALGAACMLGRPALPADALRPDVAKPLAAAQELYRAHKYRDALGKIAQAAAVPNRTPYETYMVEEMRGAAAMAAGDTGTAAQAYESVLNSGRLSGEDEQRTTAALAGIYFQQKNYPLAIRTAQRYLKAGGTDPEMRTLLMQSYYLSNDCAPVVSQLKASTDTQANGGHAPDEGQLQMLATCAQKVKDGNAYRGALGLLVAYHPSPAYWDEMIAAIRGTPGYLSSLDLDIYRLRRATGSLATADAYMEMTQLALVAGSPAEGKQVIDQGFATGVLGKDAQADREKRLQALAAKRAQPGGDAATPVTPLDTGMNLVFAGRAQQGLPMMEQAIAKGGLEHPDAARLRLGEAYYVAGQKARAVQVLRTVKGTDGSGDLARLWTAVASR</sequence>
<dbReference type="Gene3D" id="1.25.40.10">
    <property type="entry name" value="Tetratricopeptide repeat domain"/>
    <property type="match status" value="1"/>
</dbReference>
<dbReference type="Pfam" id="PF13432">
    <property type="entry name" value="TPR_16"/>
    <property type="match status" value="2"/>
</dbReference>
<accession>A0A071MUP0</accession>
<feature type="chain" id="PRO_5001678110" description="Tetratricopeptide repeat family protein" evidence="1">
    <location>
        <begin position="31"/>
        <end position="396"/>
    </location>
</feature>
<gene>
    <name evidence="2" type="ORF">DT99_07045</name>
</gene>